<evidence type="ECO:0000256" key="1">
    <source>
        <dbReference type="ARBA" id="ARBA00022670"/>
    </source>
</evidence>
<dbReference type="PANTHER" id="PTHR32060">
    <property type="entry name" value="TAIL-SPECIFIC PROTEASE"/>
    <property type="match status" value="1"/>
</dbReference>
<evidence type="ECO:0000256" key="3">
    <source>
        <dbReference type="ARBA" id="ARBA00022825"/>
    </source>
</evidence>
<dbReference type="InterPro" id="IPR040573">
    <property type="entry name" value="TSP_N"/>
</dbReference>
<evidence type="ECO:0000256" key="2">
    <source>
        <dbReference type="ARBA" id="ARBA00022801"/>
    </source>
</evidence>
<comment type="caution">
    <text evidence="7">The sequence shown here is derived from an EMBL/GenBank/DDBJ whole genome shotgun (WGS) entry which is preliminary data.</text>
</comment>
<dbReference type="SUPFAM" id="SSF52096">
    <property type="entry name" value="ClpP/crotonase"/>
    <property type="match status" value="1"/>
</dbReference>
<feature type="region of interest" description="Disordered" evidence="4">
    <location>
        <begin position="383"/>
        <end position="415"/>
    </location>
</feature>
<feature type="domain" description="Tail specific protease" evidence="6">
    <location>
        <begin position="182"/>
        <end position="375"/>
    </location>
</feature>
<evidence type="ECO:0000259" key="6">
    <source>
        <dbReference type="SMART" id="SM00245"/>
    </source>
</evidence>
<keyword evidence="2" id="KW-0378">Hydrolase</keyword>
<evidence type="ECO:0000313" key="8">
    <source>
        <dbReference type="Proteomes" id="UP001429984"/>
    </source>
</evidence>
<dbReference type="InterPro" id="IPR004447">
    <property type="entry name" value="Peptidase_S41A"/>
</dbReference>
<dbReference type="Proteomes" id="UP001429984">
    <property type="component" value="Unassembled WGS sequence"/>
</dbReference>
<dbReference type="Gene3D" id="3.90.226.10">
    <property type="entry name" value="2-enoyl-CoA Hydratase, Chain A, domain 1"/>
    <property type="match status" value="1"/>
</dbReference>
<keyword evidence="3" id="KW-0720">Serine protease</keyword>
<proteinExistence type="predicted"/>
<dbReference type="Pfam" id="PF17804">
    <property type="entry name" value="TSP_NTD"/>
    <property type="match status" value="1"/>
</dbReference>
<keyword evidence="5" id="KW-0732">Signal</keyword>
<dbReference type="SMART" id="SM00245">
    <property type="entry name" value="TSPc"/>
    <property type="match status" value="1"/>
</dbReference>
<organism evidence="7 8">
    <name type="scientific">Lysobacter niastensis</name>
    <dbReference type="NCBI Taxonomy" id="380629"/>
    <lineage>
        <taxon>Bacteria</taxon>
        <taxon>Pseudomonadati</taxon>
        <taxon>Pseudomonadota</taxon>
        <taxon>Gammaproteobacteria</taxon>
        <taxon>Lysobacterales</taxon>
        <taxon>Lysobacteraceae</taxon>
        <taxon>Lysobacter</taxon>
    </lineage>
</organism>
<gene>
    <name evidence="7" type="ORF">IU514_02280</name>
</gene>
<name>A0ABS0B3I2_9GAMM</name>
<dbReference type="PANTHER" id="PTHR32060:SF22">
    <property type="entry name" value="CARBOXYL-TERMINAL-PROCESSING PEPTIDASE 3, CHLOROPLASTIC"/>
    <property type="match status" value="1"/>
</dbReference>
<sequence>MNHRNIWCGLLACAVVMGLCAEHAHAQAREGRSAERDRATAAQLTYGLLTDRRYGYYAKPFDDALSERVFDAYVRDLDPQHRYFAQDDLASLAKYATALDEAVKRGKLDPVYEIADVRDRGLKARCSQAGGTQPDCRKLPADVRDRDEILAIFLNAFVRTIDGDARYLSPFAAPERTGDPEPLTAPTTATRSVLSLGNRRAGVITVGSFYGLGNGSVSRDVARLAGELRQAGVDGVVLDLRGSPGGALREVIDVAGLFLGPVPFVQIRETGNRVSTEKAANAAAWTGPLVVLVDGRTASGAEMLAAAIQDHGRGLVVGETTYGRGSIQNPVDLDRGDPNSRGAPRFGLVNLTIAEAYRLDGRPIGAGVTPDVVLATGAPARHGASAPIPPARGYQAPVRSGPVPTRQPTDPASADPVLAEAAAILVKGMASVESSAGSP</sequence>
<reference evidence="7 8" key="1">
    <citation type="submission" date="2020-11" db="EMBL/GenBank/DDBJ databases">
        <title>Draft Genome Sequence and Secondary Metabolite Biosynthetic Potential of the Lysobacter niastensis Type strain DSM 18481.</title>
        <authorList>
            <person name="Turrini P."/>
            <person name="Artuso I."/>
            <person name="Tescari M."/>
            <person name="Lugli G.A."/>
            <person name="Frangipani E."/>
            <person name="Ventura M."/>
            <person name="Visca P."/>
        </authorList>
    </citation>
    <scope>NUCLEOTIDE SEQUENCE [LARGE SCALE GENOMIC DNA]</scope>
    <source>
        <strain evidence="7 8">DSM 18481</strain>
    </source>
</reference>
<dbReference type="EMBL" id="JADLZT010000001">
    <property type="protein sequence ID" value="MBF6022847.1"/>
    <property type="molecule type" value="Genomic_DNA"/>
</dbReference>
<accession>A0ABS0B3I2</accession>
<dbReference type="CDD" id="cd07560">
    <property type="entry name" value="Peptidase_S41_CPP"/>
    <property type="match status" value="1"/>
</dbReference>
<evidence type="ECO:0000256" key="4">
    <source>
        <dbReference type="SAM" id="MobiDB-lite"/>
    </source>
</evidence>
<dbReference type="RefSeq" id="WP_194929428.1">
    <property type="nucleotide sequence ID" value="NZ_JADLZT010000001.1"/>
</dbReference>
<dbReference type="InterPro" id="IPR005151">
    <property type="entry name" value="Tail-specific_protease"/>
</dbReference>
<feature type="signal peptide" evidence="5">
    <location>
        <begin position="1"/>
        <end position="28"/>
    </location>
</feature>
<keyword evidence="8" id="KW-1185">Reference proteome</keyword>
<dbReference type="InterPro" id="IPR029045">
    <property type="entry name" value="ClpP/crotonase-like_dom_sf"/>
</dbReference>
<feature type="chain" id="PRO_5046308216" description="Tail specific protease domain-containing protein" evidence="5">
    <location>
        <begin position="29"/>
        <end position="439"/>
    </location>
</feature>
<keyword evidence="1" id="KW-0645">Protease</keyword>
<evidence type="ECO:0000313" key="7">
    <source>
        <dbReference type="EMBL" id="MBF6022847.1"/>
    </source>
</evidence>
<dbReference type="Pfam" id="PF03572">
    <property type="entry name" value="Peptidase_S41"/>
    <property type="match status" value="1"/>
</dbReference>
<protein>
    <recommendedName>
        <fullName evidence="6">Tail specific protease domain-containing protein</fullName>
    </recommendedName>
</protein>
<evidence type="ECO:0000256" key="5">
    <source>
        <dbReference type="SAM" id="SignalP"/>
    </source>
</evidence>